<accession>A0A7W9YH92</accession>
<comment type="caution">
    <text evidence="2">The sequence shown here is derived from an EMBL/GenBank/DDBJ whole genome shotgun (WGS) entry which is preliminary data.</text>
</comment>
<keyword evidence="1" id="KW-0472">Membrane</keyword>
<feature type="transmembrane region" description="Helical" evidence="1">
    <location>
        <begin position="98"/>
        <end position="114"/>
    </location>
</feature>
<dbReference type="AlphaFoldDB" id="A0A7W9YH92"/>
<evidence type="ECO:0000313" key="2">
    <source>
        <dbReference type="EMBL" id="MBB6172093.1"/>
    </source>
</evidence>
<reference evidence="2 3" key="1">
    <citation type="submission" date="2020-08" db="EMBL/GenBank/DDBJ databases">
        <title>Sequencing the genomes of 1000 actinobacteria strains.</title>
        <authorList>
            <person name="Klenk H.-P."/>
        </authorList>
    </citation>
    <scope>NUCLEOTIDE SEQUENCE [LARGE SCALE GENOMIC DNA]</scope>
    <source>
        <strain evidence="2 3">DSM 46659</strain>
    </source>
</reference>
<dbReference type="Proteomes" id="UP000546642">
    <property type="component" value="Unassembled WGS sequence"/>
</dbReference>
<feature type="transmembrane region" description="Helical" evidence="1">
    <location>
        <begin position="178"/>
        <end position="198"/>
    </location>
</feature>
<feature type="transmembrane region" description="Helical" evidence="1">
    <location>
        <begin position="75"/>
        <end position="92"/>
    </location>
</feature>
<keyword evidence="1" id="KW-1133">Transmembrane helix</keyword>
<dbReference type="EMBL" id="JACHDS010000001">
    <property type="protein sequence ID" value="MBB6172093.1"/>
    <property type="molecule type" value="Genomic_DNA"/>
</dbReference>
<keyword evidence="3" id="KW-1185">Reference proteome</keyword>
<feature type="transmembrane region" description="Helical" evidence="1">
    <location>
        <begin position="149"/>
        <end position="166"/>
    </location>
</feature>
<evidence type="ECO:0000256" key="1">
    <source>
        <dbReference type="SAM" id="Phobius"/>
    </source>
</evidence>
<name>A0A7W9YH92_9ACTN</name>
<protein>
    <submittedName>
        <fullName evidence="2">Uncharacterized protein</fullName>
    </submittedName>
</protein>
<organism evidence="2 3">
    <name type="scientific">Nocardiopsis mwathae</name>
    <dbReference type="NCBI Taxonomy" id="1472723"/>
    <lineage>
        <taxon>Bacteria</taxon>
        <taxon>Bacillati</taxon>
        <taxon>Actinomycetota</taxon>
        <taxon>Actinomycetes</taxon>
        <taxon>Streptosporangiales</taxon>
        <taxon>Nocardiopsidaceae</taxon>
        <taxon>Nocardiopsis</taxon>
    </lineage>
</organism>
<proteinExistence type="predicted"/>
<dbReference type="RefSeq" id="WP_184075444.1">
    <property type="nucleotide sequence ID" value="NZ_JACHDS010000001.1"/>
</dbReference>
<gene>
    <name evidence="2" type="ORF">HNR23_002153</name>
</gene>
<feature type="transmembrane region" description="Helical" evidence="1">
    <location>
        <begin position="126"/>
        <end position="143"/>
    </location>
</feature>
<sequence>MNRSKATATPADRPGPVRTPAARAAAAIARRWPTVLGIVLAAALAGEGSIEGGELILVVAGLTYLVTAVLDRPGAVWAVLAVLLVLGAGARLLGIEPWLALASVAIAATAVGLVRGQLRRPGLFRLQLPQALAVVTVVVAAQYGGPQLAGALVAAALIGHAVWDVVHWRADRVVARPLAEFCAVFDALLAVAIIALLIG</sequence>
<keyword evidence="1" id="KW-0812">Transmembrane</keyword>
<evidence type="ECO:0000313" key="3">
    <source>
        <dbReference type="Proteomes" id="UP000546642"/>
    </source>
</evidence>